<feature type="region of interest" description="Disordered" evidence="1">
    <location>
        <begin position="1"/>
        <end position="27"/>
    </location>
</feature>
<dbReference type="Proteomes" id="UP000241890">
    <property type="component" value="Unassembled WGS sequence"/>
</dbReference>
<evidence type="ECO:0000256" key="2">
    <source>
        <dbReference type="SAM" id="Phobius"/>
    </source>
</evidence>
<feature type="transmembrane region" description="Helical" evidence="2">
    <location>
        <begin position="193"/>
        <end position="215"/>
    </location>
</feature>
<feature type="transmembrane region" description="Helical" evidence="2">
    <location>
        <begin position="648"/>
        <end position="665"/>
    </location>
</feature>
<evidence type="ECO:0000313" key="3">
    <source>
        <dbReference type="EMBL" id="GBG27042.1"/>
    </source>
</evidence>
<evidence type="ECO:0000256" key="1">
    <source>
        <dbReference type="SAM" id="MobiDB-lite"/>
    </source>
</evidence>
<keyword evidence="2" id="KW-0472">Membrane</keyword>
<protein>
    <submittedName>
        <fullName evidence="3">Uncharacterized protein</fullName>
    </submittedName>
</protein>
<feature type="transmembrane region" description="Helical" evidence="2">
    <location>
        <begin position="221"/>
        <end position="238"/>
    </location>
</feature>
<feature type="transmembrane region" description="Helical" evidence="2">
    <location>
        <begin position="245"/>
        <end position="267"/>
    </location>
</feature>
<feature type="transmembrane region" description="Helical" evidence="2">
    <location>
        <begin position="141"/>
        <end position="158"/>
    </location>
</feature>
<feature type="transmembrane region" description="Helical" evidence="2">
    <location>
        <begin position="671"/>
        <end position="690"/>
    </location>
</feature>
<name>A0A2R5G7L2_9STRA</name>
<feature type="transmembrane region" description="Helical" evidence="2">
    <location>
        <begin position="164"/>
        <end position="181"/>
    </location>
</feature>
<accession>A0A2R5G7L2</accession>
<keyword evidence="4" id="KW-1185">Reference proteome</keyword>
<keyword evidence="2" id="KW-1133">Transmembrane helix</keyword>
<gene>
    <name evidence="3" type="ORF">FCC1311_032652</name>
</gene>
<sequence length="1060" mass="119278">MADGREQVLSEWEEEGQRRLEESALEVAGDEERAQLLDVKQHEDSDKWLEHVDAYARQCLLEMAAPLTGPGSPGVDLEKGAGAGDVADADADSDSSADPTRMATASPNSSQSERLKVQQGNKGVSSAARFCVFRLTLSQKLMVRNAIIASIALLLPFFESVQTISYSTSLLIPILALILMLRPAHLTAWGHELHQLIIVIGIWPFYIVWSLVILAASPHNLIGYLILLALGVLVAFLIGMMYPSILMTTIGPTIMFSIIHMSLWQIYNFYDYEDPFKQALIALGGATFGMYAAFVLHWLGSVLIFPWSAITEARQALRNRYAAYATMLRRLRPVYDRIAVHTLDPSADIGRTFVSKELIDALADAREMEVSSIVVSQRSVGSALLETRFLGKGDGLKYLRRYQDTLNLTRNARFPAGEIVSRQDDFLGPAESESGLGKFMEQKDGFLQQDLAQEAALAQDAEAQSKLDAARERIPMLITKLNLLLELGAHRMAQLAGSRSSDRSEDAMRSKMLHFLAREQAVMEKLGEELEELAVSWMELYLRAHAADAFKDSIHMTFLKRTRLISYVLVLLKLVREQKQVVAGFEKEKVADPCAAKREWTMSFPVNDAIMPTLHSSSQEEMYTPIESRRARWEQKLLRLFGSTSWKMAIKFAFGTTLLVLPAMIDPFYQTFSMIQLLNGVFTFQVVIFWSQTGLVLERVGYRMVGITIGGIALSIAWELACINGCTDDNRKWILYAAEVACLFVYIWFKARWPTKGYLGFSAMRTLASMSTAFVTTSDPATVDIWLRTGYVLASSLIGALGALFLTVAIWPTSGRYNLREAIARSYHDFVLITESVLTDRFETPDVMDTMSPQVSAFEHKLARRLYLETGVMIRSAQLETMQRINFDASFELYVQAVKSSQDIWQSLWKLNHLGGLHVYKKGENGEPMRTMHPHTARIFLAANRWLTTSFAAVASQLNSKHRDSTPVLRPLAASPQLLVEIMHDFVGRAYRDEVLLEYVVSSRDLALMLNLPLLMDSLYDISISLDKLYTFMETYLRKPVYADRLRDAERISLDLYKLV</sequence>
<feature type="transmembrane region" description="Helical" evidence="2">
    <location>
        <begin position="733"/>
        <end position="751"/>
    </location>
</feature>
<dbReference type="InParanoid" id="A0A2R5G7L2"/>
<proteinExistence type="predicted"/>
<dbReference type="AlphaFoldDB" id="A0A2R5G7L2"/>
<feature type="compositionally biased region" description="Polar residues" evidence="1">
    <location>
        <begin position="103"/>
        <end position="120"/>
    </location>
</feature>
<dbReference type="EMBL" id="BEYU01000027">
    <property type="protein sequence ID" value="GBG27042.1"/>
    <property type="molecule type" value="Genomic_DNA"/>
</dbReference>
<keyword evidence="2" id="KW-0812">Transmembrane</keyword>
<feature type="transmembrane region" description="Helical" evidence="2">
    <location>
        <begin position="279"/>
        <end position="310"/>
    </location>
</feature>
<feature type="transmembrane region" description="Helical" evidence="2">
    <location>
        <begin position="790"/>
        <end position="811"/>
    </location>
</feature>
<comment type="caution">
    <text evidence="3">The sequence shown here is derived from an EMBL/GenBank/DDBJ whole genome shotgun (WGS) entry which is preliminary data.</text>
</comment>
<feature type="transmembrane region" description="Helical" evidence="2">
    <location>
        <begin position="702"/>
        <end position="721"/>
    </location>
</feature>
<reference evidence="3 4" key="1">
    <citation type="submission" date="2017-12" db="EMBL/GenBank/DDBJ databases">
        <title>Sequencing, de novo assembly and annotation of complete genome of a new Thraustochytrid species, strain FCC1311.</title>
        <authorList>
            <person name="Sedici K."/>
            <person name="Godart F."/>
            <person name="Aiese Cigliano R."/>
            <person name="Sanseverino W."/>
            <person name="Barakat M."/>
            <person name="Ortet P."/>
            <person name="Marechal E."/>
            <person name="Cagnac O."/>
            <person name="Amato A."/>
        </authorList>
    </citation>
    <scope>NUCLEOTIDE SEQUENCE [LARGE SCALE GENOMIC DNA]</scope>
</reference>
<evidence type="ECO:0000313" key="4">
    <source>
        <dbReference type="Proteomes" id="UP000241890"/>
    </source>
</evidence>
<organism evidence="3 4">
    <name type="scientific">Hondaea fermentalgiana</name>
    <dbReference type="NCBI Taxonomy" id="2315210"/>
    <lineage>
        <taxon>Eukaryota</taxon>
        <taxon>Sar</taxon>
        <taxon>Stramenopiles</taxon>
        <taxon>Bigyra</taxon>
        <taxon>Labyrinthulomycetes</taxon>
        <taxon>Thraustochytrida</taxon>
        <taxon>Thraustochytriidae</taxon>
        <taxon>Hondaea</taxon>
    </lineage>
</organism>
<feature type="region of interest" description="Disordered" evidence="1">
    <location>
        <begin position="71"/>
        <end position="120"/>
    </location>
</feature>